<proteinExistence type="predicted"/>
<dbReference type="OrthoDB" id="4775025at2"/>
<dbReference type="Pfam" id="PF13599">
    <property type="entry name" value="Pentapeptide_4"/>
    <property type="match status" value="1"/>
</dbReference>
<dbReference type="InterPro" id="IPR051082">
    <property type="entry name" value="Pentapeptide-BTB/POZ_domain"/>
</dbReference>
<evidence type="ECO:0000313" key="1">
    <source>
        <dbReference type="EMBL" id="OYN91045.1"/>
    </source>
</evidence>
<dbReference type="PANTHER" id="PTHR14136">
    <property type="entry name" value="BTB_POZ DOMAIN-CONTAINING PROTEIN KCTD9"/>
    <property type="match status" value="1"/>
</dbReference>
<dbReference type="Gene3D" id="2.160.20.80">
    <property type="entry name" value="E3 ubiquitin-protein ligase SopA"/>
    <property type="match status" value="1"/>
</dbReference>
<sequence length="254" mass="27169">MPGSRLTESPPRMVSVGPVLLTGACESQLSAPPISGGDGMKVRTPHDPIIDEQLRPAEVDELGPDAFLEGRLVTGGVLSEDPDLAELQGCRIAAASMAGTHWRRADIRHTSFEGTDLNNLTAEHASWSWVTVSDARMTGVSMRESGLTDVAVSRAKMATASLRFCRLNRVAFTDCDLTGLDLTGSTLTDVSFTDCVLDQAQFHEVRCTRVRLAGCSLLEVGSLASLKGAHIRADDVDLIARELARALGLVLEGR</sequence>
<dbReference type="InterPro" id="IPR001646">
    <property type="entry name" value="5peptide_repeat"/>
</dbReference>
<name>A0A255EN59_9ACTN</name>
<dbReference type="PROSITE" id="PS51257">
    <property type="entry name" value="PROKAR_LIPOPROTEIN"/>
    <property type="match status" value="1"/>
</dbReference>
<dbReference type="AlphaFoldDB" id="A0A255EN59"/>
<keyword evidence="2" id="KW-1185">Reference proteome</keyword>
<dbReference type="EMBL" id="NMVJ01000006">
    <property type="protein sequence ID" value="OYN91045.1"/>
    <property type="molecule type" value="Genomic_DNA"/>
</dbReference>
<evidence type="ECO:0000313" key="2">
    <source>
        <dbReference type="Proteomes" id="UP000216300"/>
    </source>
</evidence>
<evidence type="ECO:0008006" key="3">
    <source>
        <dbReference type="Google" id="ProtNLM"/>
    </source>
</evidence>
<dbReference type="PANTHER" id="PTHR14136:SF17">
    <property type="entry name" value="BTB_POZ DOMAIN-CONTAINING PROTEIN KCTD9"/>
    <property type="match status" value="1"/>
</dbReference>
<comment type="caution">
    <text evidence="1">The sequence shown here is derived from an EMBL/GenBank/DDBJ whole genome shotgun (WGS) entry which is preliminary data.</text>
</comment>
<reference evidence="1 2" key="1">
    <citation type="submission" date="2017-07" db="EMBL/GenBank/DDBJ databases">
        <title>Draft whole genome sequences of clinical Proprionibacteriaceae strains.</title>
        <authorList>
            <person name="Bernier A.-M."/>
            <person name="Bernard K."/>
            <person name="Domingo M.-C."/>
        </authorList>
    </citation>
    <scope>NUCLEOTIDE SEQUENCE [LARGE SCALE GENOMIC DNA]</scope>
    <source>
        <strain evidence="1 2">NML 150081</strain>
    </source>
</reference>
<dbReference type="Proteomes" id="UP000216300">
    <property type="component" value="Unassembled WGS sequence"/>
</dbReference>
<organism evidence="1 2">
    <name type="scientific">Parenemella sanctibonifatiensis</name>
    <dbReference type="NCBI Taxonomy" id="2016505"/>
    <lineage>
        <taxon>Bacteria</taxon>
        <taxon>Bacillati</taxon>
        <taxon>Actinomycetota</taxon>
        <taxon>Actinomycetes</taxon>
        <taxon>Propionibacteriales</taxon>
        <taxon>Propionibacteriaceae</taxon>
        <taxon>Parenemella</taxon>
    </lineage>
</organism>
<dbReference type="SUPFAM" id="SSF141571">
    <property type="entry name" value="Pentapeptide repeat-like"/>
    <property type="match status" value="1"/>
</dbReference>
<accession>A0A255EN59</accession>
<gene>
    <name evidence="1" type="ORF">CGZ91_06140</name>
</gene>
<protein>
    <recommendedName>
        <fullName evidence="3">Pentapeptide repeat-containing protein</fullName>
    </recommendedName>
</protein>
<dbReference type="Pfam" id="PF00805">
    <property type="entry name" value="Pentapeptide"/>
    <property type="match status" value="1"/>
</dbReference>